<keyword evidence="1" id="KW-0489">Methyltransferase</keyword>
<dbReference type="AlphaFoldDB" id="A0A2D3W3D3"/>
<proteinExistence type="predicted"/>
<reference evidence="1 2" key="1">
    <citation type="journal article" date="2017" name="Front. Microbiol.">
        <title>Comparative Genomic Analysis of the Class Epsilonproteobacteria and Proposed Reclassification to Epsilonbacteraeota (phyl. nov.).</title>
        <authorList>
            <person name="Waite D.W."/>
            <person name="Vanwonterghem I."/>
            <person name="Rinke C."/>
            <person name="Parks D.H."/>
            <person name="Zhang Y."/>
            <person name="Takai K."/>
            <person name="Sievert S.M."/>
            <person name="Simon J."/>
            <person name="Campbell B.J."/>
            <person name="Hanson T.E."/>
            <person name="Woyke T."/>
            <person name="Klotz M.G."/>
            <person name="Hugenholtz P."/>
        </authorList>
    </citation>
    <scope>NUCLEOTIDE SEQUENCE [LARGE SCALE GENOMIC DNA]</scope>
    <source>
        <strain evidence="1">UBA11420</strain>
    </source>
</reference>
<comment type="caution">
    <text evidence="1">The sequence shown here is derived from an EMBL/GenBank/DDBJ whole genome shotgun (WGS) entry which is preliminary data.</text>
</comment>
<dbReference type="Pfam" id="PF13489">
    <property type="entry name" value="Methyltransf_23"/>
    <property type="match status" value="1"/>
</dbReference>
<evidence type="ECO:0000313" key="2">
    <source>
        <dbReference type="Proteomes" id="UP000231638"/>
    </source>
</evidence>
<dbReference type="STRING" id="366522.GCA_001548055_02652"/>
<organism evidence="1 2">
    <name type="scientific">Sulfurospirillum cavolei</name>
    <dbReference type="NCBI Taxonomy" id="366522"/>
    <lineage>
        <taxon>Bacteria</taxon>
        <taxon>Pseudomonadati</taxon>
        <taxon>Campylobacterota</taxon>
        <taxon>Epsilonproteobacteria</taxon>
        <taxon>Campylobacterales</taxon>
        <taxon>Sulfurospirillaceae</taxon>
        <taxon>Sulfurospirillum</taxon>
    </lineage>
</organism>
<dbReference type="GO" id="GO:0008168">
    <property type="term" value="F:methyltransferase activity"/>
    <property type="evidence" value="ECO:0007669"/>
    <property type="project" value="UniProtKB-KW"/>
</dbReference>
<gene>
    <name evidence="1" type="ORF">CFH80_07710</name>
</gene>
<name>A0A2D3W3D3_9BACT</name>
<sequence length="212" mass="25379">MRCKICNFETVLWKDPRYKHDYYTCPHCEGIFLDARFYPSSETEQNVYANHHNSLENEGYVRMFENFIDFFWDTLHVKESLLDFGSGPTPVLSELLHRRNVRVDCYDKWYQPQKVYTDQTYDGITSTEVFEHLDDPIAILNELTVHLRQGGIVALMTLFHPKTQADFFQWWYRRDPTHITFYTPKTIEIMAKRCGFEMIKTDGRRIAVLRKR</sequence>
<dbReference type="SUPFAM" id="SSF53335">
    <property type="entry name" value="S-adenosyl-L-methionine-dependent methyltransferases"/>
    <property type="match status" value="1"/>
</dbReference>
<protein>
    <submittedName>
        <fullName evidence="1">2-polyprenyl-3-methyl-5-hydroxy-6-metoxy-1, 4-benzoquinol methylase</fullName>
    </submittedName>
</protein>
<accession>A0A2D3W3D3</accession>
<dbReference type="EMBL" id="DLUG01000201">
    <property type="protein sequence ID" value="DAB35902.1"/>
    <property type="molecule type" value="Genomic_DNA"/>
</dbReference>
<dbReference type="Gene3D" id="3.40.50.150">
    <property type="entry name" value="Vaccinia Virus protein VP39"/>
    <property type="match status" value="1"/>
</dbReference>
<dbReference type="InterPro" id="IPR029063">
    <property type="entry name" value="SAM-dependent_MTases_sf"/>
</dbReference>
<keyword evidence="1" id="KW-0808">Transferase</keyword>
<evidence type="ECO:0000313" key="1">
    <source>
        <dbReference type="EMBL" id="DAB35902.1"/>
    </source>
</evidence>
<dbReference type="Proteomes" id="UP000231638">
    <property type="component" value="Unassembled WGS sequence"/>
</dbReference>
<dbReference type="GO" id="GO:0032259">
    <property type="term" value="P:methylation"/>
    <property type="evidence" value="ECO:0007669"/>
    <property type="project" value="UniProtKB-KW"/>
</dbReference>